<dbReference type="EMBL" id="MU006593">
    <property type="protein sequence ID" value="KAF2743832.1"/>
    <property type="molecule type" value="Genomic_DNA"/>
</dbReference>
<dbReference type="AlphaFoldDB" id="A0A6A6UZY3"/>
<reference evidence="2" key="1">
    <citation type="journal article" date="2020" name="Stud. Mycol.">
        <title>101 Dothideomycetes genomes: a test case for predicting lifestyles and emergence of pathogens.</title>
        <authorList>
            <person name="Haridas S."/>
            <person name="Albert R."/>
            <person name="Binder M."/>
            <person name="Bloem J."/>
            <person name="Labutti K."/>
            <person name="Salamov A."/>
            <person name="Andreopoulos B."/>
            <person name="Baker S."/>
            <person name="Barry K."/>
            <person name="Bills G."/>
            <person name="Bluhm B."/>
            <person name="Cannon C."/>
            <person name="Castanera R."/>
            <person name="Culley D."/>
            <person name="Daum C."/>
            <person name="Ezra D."/>
            <person name="Gonzalez J."/>
            <person name="Henrissat B."/>
            <person name="Kuo A."/>
            <person name="Liang C."/>
            <person name="Lipzen A."/>
            <person name="Lutzoni F."/>
            <person name="Magnuson J."/>
            <person name="Mondo S."/>
            <person name="Nolan M."/>
            <person name="Ohm R."/>
            <person name="Pangilinan J."/>
            <person name="Park H.-J."/>
            <person name="Ramirez L."/>
            <person name="Alfaro M."/>
            <person name="Sun H."/>
            <person name="Tritt A."/>
            <person name="Yoshinaga Y."/>
            <person name="Zwiers L.-H."/>
            <person name="Turgeon B."/>
            <person name="Goodwin S."/>
            <person name="Spatafora J."/>
            <person name="Crous P."/>
            <person name="Grigoriev I."/>
        </authorList>
    </citation>
    <scope>NUCLEOTIDE SEQUENCE</scope>
    <source>
        <strain evidence="2">CBS 119925</strain>
    </source>
</reference>
<evidence type="ECO:0000256" key="1">
    <source>
        <dbReference type="SAM" id="MobiDB-lite"/>
    </source>
</evidence>
<feature type="compositionally biased region" description="Polar residues" evidence="1">
    <location>
        <begin position="1"/>
        <end position="35"/>
    </location>
</feature>
<gene>
    <name evidence="2" type="ORF">M011DRAFT_205574</name>
</gene>
<feature type="region of interest" description="Disordered" evidence="1">
    <location>
        <begin position="1"/>
        <end position="71"/>
    </location>
</feature>
<organism evidence="2 3">
    <name type="scientific">Sporormia fimetaria CBS 119925</name>
    <dbReference type="NCBI Taxonomy" id="1340428"/>
    <lineage>
        <taxon>Eukaryota</taxon>
        <taxon>Fungi</taxon>
        <taxon>Dikarya</taxon>
        <taxon>Ascomycota</taxon>
        <taxon>Pezizomycotina</taxon>
        <taxon>Dothideomycetes</taxon>
        <taxon>Pleosporomycetidae</taxon>
        <taxon>Pleosporales</taxon>
        <taxon>Sporormiaceae</taxon>
        <taxon>Sporormia</taxon>
    </lineage>
</organism>
<protein>
    <submittedName>
        <fullName evidence="2">Uncharacterized protein</fullName>
    </submittedName>
</protein>
<dbReference type="Proteomes" id="UP000799440">
    <property type="component" value="Unassembled WGS sequence"/>
</dbReference>
<evidence type="ECO:0000313" key="2">
    <source>
        <dbReference type="EMBL" id="KAF2743832.1"/>
    </source>
</evidence>
<dbReference type="OrthoDB" id="3691966at2759"/>
<name>A0A6A6UZY3_9PLEO</name>
<sequence length="226" mass="25035">MSTTQADRMDQRVSTGTDLFSKGSTSADHPSSTSRAPEPRAGSVKESVPNDSGAEGSWLREDDYEDEDDDSQRYLNTDHVDIVHTPKNIPIQHSSSSTPEPYLGNRESSFISHTENASHPPLMEEEQPRIGRIPSHPQTTAIRARQISVRRLTGTKDIKLVHNRSGPSGRFTPRGSMASDAELATLELVSPDQRTGRHRRNTSESLNAVVKTHAMTMRTLVTFTVY</sequence>
<proteinExistence type="predicted"/>
<accession>A0A6A6UZY3</accession>
<keyword evidence="3" id="KW-1185">Reference proteome</keyword>
<evidence type="ECO:0000313" key="3">
    <source>
        <dbReference type="Proteomes" id="UP000799440"/>
    </source>
</evidence>